<gene>
    <name evidence="2" type="ORF">KHM83_08255</name>
</gene>
<feature type="domain" description="N-acetyltransferase" evidence="1">
    <location>
        <begin position="1"/>
        <end position="155"/>
    </location>
</feature>
<accession>A0ABS5PQ03</accession>
<sequence length="155" mass="17541">MLLAYINSVSGETDNLNFGAGEFGLTFDEERQYLDNIRRSENAIYLLGFIDEVLVSALSFTCEQRERTKHTGEFGITVLKSHWGLGVGEAMLTTLIEWAKISGVIRKINLTVRSDNDRAIQLYKKLGFQYEGKRTRDLSVNGTFYDGILMGMEIN</sequence>
<dbReference type="SUPFAM" id="SSF55729">
    <property type="entry name" value="Acyl-CoA N-acyltransferases (Nat)"/>
    <property type="match status" value="1"/>
</dbReference>
<dbReference type="Gene3D" id="3.40.630.30">
    <property type="match status" value="1"/>
</dbReference>
<proteinExistence type="predicted"/>
<name>A0ABS5PQ03_9FIRM</name>
<evidence type="ECO:0000313" key="2">
    <source>
        <dbReference type="EMBL" id="MBS7526666.1"/>
    </source>
</evidence>
<keyword evidence="3" id="KW-1185">Reference proteome</keyword>
<reference evidence="2 3" key="1">
    <citation type="submission" date="2021-05" db="EMBL/GenBank/DDBJ databases">
        <title>Fusibacter ferrireducens sp. nov., an anaerobic, sulfur- and Fe-reducing bacterium isolated from the mangrove sediment.</title>
        <authorList>
            <person name="Qiu D."/>
        </authorList>
    </citation>
    <scope>NUCLEOTIDE SEQUENCE [LARGE SCALE GENOMIC DNA]</scope>
    <source>
        <strain evidence="2 3">DSM 12116</strain>
    </source>
</reference>
<dbReference type="Proteomes" id="UP000746471">
    <property type="component" value="Unassembled WGS sequence"/>
</dbReference>
<dbReference type="PROSITE" id="PS51186">
    <property type="entry name" value="GNAT"/>
    <property type="match status" value="1"/>
</dbReference>
<dbReference type="InterPro" id="IPR016181">
    <property type="entry name" value="Acyl_CoA_acyltransferase"/>
</dbReference>
<protein>
    <submittedName>
        <fullName evidence="2">GNAT family N-acetyltransferase</fullName>
    </submittedName>
</protein>
<dbReference type="CDD" id="cd04301">
    <property type="entry name" value="NAT_SF"/>
    <property type="match status" value="1"/>
</dbReference>
<evidence type="ECO:0000259" key="1">
    <source>
        <dbReference type="PROSITE" id="PS51186"/>
    </source>
</evidence>
<dbReference type="EMBL" id="JAHBCL010000012">
    <property type="protein sequence ID" value="MBS7526666.1"/>
    <property type="molecule type" value="Genomic_DNA"/>
</dbReference>
<dbReference type="PANTHER" id="PTHR43415:SF3">
    <property type="entry name" value="GNAT-FAMILY ACETYLTRANSFERASE"/>
    <property type="match status" value="1"/>
</dbReference>
<comment type="caution">
    <text evidence="2">The sequence shown here is derived from an EMBL/GenBank/DDBJ whole genome shotgun (WGS) entry which is preliminary data.</text>
</comment>
<dbReference type="InterPro" id="IPR000182">
    <property type="entry name" value="GNAT_dom"/>
</dbReference>
<dbReference type="PANTHER" id="PTHR43415">
    <property type="entry name" value="SPERMIDINE N(1)-ACETYLTRANSFERASE"/>
    <property type="match status" value="1"/>
</dbReference>
<organism evidence="2 3">
    <name type="scientific">Fusibacter paucivorans</name>
    <dbReference type="NCBI Taxonomy" id="76009"/>
    <lineage>
        <taxon>Bacteria</taxon>
        <taxon>Bacillati</taxon>
        <taxon>Bacillota</taxon>
        <taxon>Clostridia</taxon>
        <taxon>Eubacteriales</taxon>
        <taxon>Eubacteriales Family XII. Incertae Sedis</taxon>
        <taxon>Fusibacter</taxon>
    </lineage>
</organism>
<dbReference type="Pfam" id="PF00583">
    <property type="entry name" value="Acetyltransf_1"/>
    <property type="match status" value="1"/>
</dbReference>
<evidence type="ECO:0000313" key="3">
    <source>
        <dbReference type="Proteomes" id="UP000746471"/>
    </source>
</evidence>